<evidence type="ECO:0000313" key="5">
    <source>
        <dbReference type="Proteomes" id="UP000319817"/>
    </source>
</evidence>
<gene>
    <name evidence="4" type="ORF">K239x_42630</name>
</gene>
<name>A0A517NYP7_9BACT</name>
<evidence type="ECO:0000256" key="2">
    <source>
        <dbReference type="SAM" id="MobiDB-lite"/>
    </source>
</evidence>
<dbReference type="OrthoDB" id="250171at2"/>
<accession>A0A517NYP7</accession>
<keyword evidence="3" id="KW-0472">Membrane</keyword>
<keyword evidence="3" id="KW-0812">Transmembrane</keyword>
<evidence type="ECO:0000313" key="4">
    <source>
        <dbReference type="EMBL" id="QDT12254.1"/>
    </source>
</evidence>
<proteinExistence type="predicted"/>
<evidence type="ECO:0000256" key="1">
    <source>
        <dbReference type="SAM" id="Coils"/>
    </source>
</evidence>
<sequence length="552" mass="60713">MNRIETRVASARRRLMAGTFGRALCYSLFTALIIATIALAAPAVWVMDIDAANWAYSWIGGTVLAAVIGAAAYTFATAPSQESVAAEVDHRFGLRERLSSSLSLDKDEQDTDFGAALMADAEKRAEQLEVADRFALKPSKLSWLPLSLVPILAIVFFLVDPISQSVASSTSKTDQAEVDQVKKVASQLKKRIQQQKRNADAKGLKEAKELFEKMEADLNKIASQKNMSRKEAMIAMNDLKKELEERRSQLGSSESMRKAMSQMKGLESGPGDKVAKSIEKGEFGKAKDIVKNLANKMRDGKLSKKEKEQLKKQVDQMKKQMQAAVKKHEQQKQDLQKKIEQARNEGRGADAAKMQQQLNQMQQRDGQMQQMQKMADAMNQAQQAMKNGKSAEAADALEQMADQLGEMQQEMSELEDLQSTLDELSQSKNQMRCKNCGGAGCQQCQGNGQFGMGNGEGQGNGLGRGNGSGDRPEEEGDTNTYETQVRGNVKKGKAIIAGFADGPNKKGVSREELKALVEGAMAEDAKALDNENLPRTEQEHATDYFNQLREGR</sequence>
<dbReference type="AlphaFoldDB" id="A0A517NYP7"/>
<keyword evidence="3" id="KW-1133">Transmembrane helix</keyword>
<feature type="compositionally biased region" description="Basic and acidic residues" evidence="2">
    <location>
        <begin position="527"/>
        <end position="542"/>
    </location>
</feature>
<organism evidence="4 5">
    <name type="scientific">Stieleria marina</name>
    <dbReference type="NCBI Taxonomy" id="1930275"/>
    <lineage>
        <taxon>Bacteria</taxon>
        <taxon>Pseudomonadati</taxon>
        <taxon>Planctomycetota</taxon>
        <taxon>Planctomycetia</taxon>
        <taxon>Pirellulales</taxon>
        <taxon>Pirellulaceae</taxon>
        <taxon>Stieleria</taxon>
    </lineage>
</organism>
<feature type="region of interest" description="Disordered" evidence="2">
    <location>
        <begin position="452"/>
        <end position="487"/>
    </location>
</feature>
<dbReference type="Proteomes" id="UP000319817">
    <property type="component" value="Chromosome"/>
</dbReference>
<evidence type="ECO:0008006" key="6">
    <source>
        <dbReference type="Google" id="ProtNLM"/>
    </source>
</evidence>
<keyword evidence="5" id="KW-1185">Reference proteome</keyword>
<protein>
    <recommendedName>
        <fullName evidence="6">Chromosome partition protein Smc</fullName>
    </recommendedName>
</protein>
<reference evidence="4 5" key="1">
    <citation type="submission" date="2019-02" db="EMBL/GenBank/DDBJ databases">
        <title>Deep-cultivation of Planctomycetes and their phenomic and genomic characterization uncovers novel biology.</title>
        <authorList>
            <person name="Wiegand S."/>
            <person name="Jogler M."/>
            <person name="Boedeker C."/>
            <person name="Pinto D."/>
            <person name="Vollmers J."/>
            <person name="Rivas-Marin E."/>
            <person name="Kohn T."/>
            <person name="Peeters S.H."/>
            <person name="Heuer A."/>
            <person name="Rast P."/>
            <person name="Oberbeckmann S."/>
            <person name="Bunk B."/>
            <person name="Jeske O."/>
            <person name="Meyerdierks A."/>
            <person name="Storesund J.E."/>
            <person name="Kallscheuer N."/>
            <person name="Luecker S."/>
            <person name="Lage O.M."/>
            <person name="Pohl T."/>
            <person name="Merkel B.J."/>
            <person name="Hornburger P."/>
            <person name="Mueller R.-W."/>
            <person name="Bruemmer F."/>
            <person name="Labrenz M."/>
            <person name="Spormann A.M."/>
            <person name="Op den Camp H."/>
            <person name="Overmann J."/>
            <person name="Amann R."/>
            <person name="Jetten M.S.M."/>
            <person name="Mascher T."/>
            <person name="Medema M.H."/>
            <person name="Devos D.P."/>
            <person name="Kaster A.-K."/>
            <person name="Ovreas L."/>
            <person name="Rohde M."/>
            <person name="Galperin M.Y."/>
            <person name="Jogler C."/>
        </authorList>
    </citation>
    <scope>NUCLEOTIDE SEQUENCE [LARGE SCALE GENOMIC DNA]</scope>
    <source>
        <strain evidence="4 5">K23_9</strain>
    </source>
</reference>
<evidence type="ECO:0000256" key="3">
    <source>
        <dbReference type="SAM" id="Phobius"/>
    </source>
</evidence>
<dbReference type="RefSeq" id="WP_145420002.1">
    <property type="nucleotide sequence ID" value="NZ_CP036526.1"/>
</dbReference>
<feature type="coiled-coil region" evidence="1">
    <location>
        <begin position="178"/>
        <end position="249"/>
    </location>
</feature>
<feature type="region of interest" description="Disordered" evidence="2">
    <location>
        <begin position="527"/>
        <end position="552"/>
    </location>
</feature>
<dbReference type="EMBL" id="CP036526">
    <property type="protein sequence ID" value="QDT12254.1"/>
    <property type="molecule type" value="Genomic_DNA"/>
</dbReference>
<feature type="compositionally biased region" description="Gly residues" evidence="2">
    <location>
        <begin position="452"/>
        <end position="468"/>
    </location>
</feature>
<feature type="transmembrane region" description="Helical" evidence="3">
    <location>
        <begin position="56"/>
        <end position="76"/>
    </location>
</feature>
<feature type="coiled-coil region" evidence="1">
    <location>
        <begin position="300"/>
        <end position="434"/>
    </location>
</feature>
<feature type="transmembrane region" description="Helical" evidence="3">
    <location>
        <begin position="141"/>
        <end position="159"/>
    </location>
</feature>
<keyword evidence="1" id="KW-0175">Coiled coil</keyword>